<dbReference type="RefSeq" id="WP_127711713.1">
    <property type="nucleotide sequence ID" value="NZ_SACO01000019.1"/>
</dbReference>
<evidence type="ECO:0000256" key="1">
    <source>
        <dbReference type="SAM" id="SignalP"/>
    </source>
</evidence>
<evidence type="ECO:0000313" key="3">
    <source>
        <dbReference type="Proteomes" id="UP000282837"/>
    </source>
</evidence>
<dbReference type="Proteomes" id="UP000282837">
    <property type="component" value="Unassembled WGS sequence"/>
</dbReference>
<name>A0A3S2Y6E2_9SPHN</name>
<keyword evidence="1" id="KW-0732">Signal</keyword>
<accession>A0A3S2Y6E2</accession>
<proteinExistence type="predicted"/>
<comment type="caution">
    <text evidence="2">The sequence shown here is derived from an EMBL/GenBank/DDBJ whole genome shotgun (WGS) entry which is preliminary data.</text>
</comment>
<feature type="chain" id="PRO_5018725075" evidence="1">
    <location>
        <begin position="22"/>
        <end position="139"/>
    </location>
</feature>
<sequence length="139" mass="15565">MLFRSVVVLTLGLGSVAPVLAQDVVFPPKWEERAFEDVEGPQTQKMADYLNQECAPRDLSGIQMFAIQGGHNQRFNLHIYCRKDKAPKVHYSVELRRIGKGQFNQAAVPVLGDKSAKIGPFYFGNSGEQDGMLILRKDK</sequence>
<evidence type="ECO:0000313" key="2">
    <source>
        <dbReference type="EMBL" id="RVU03220.1"/>
    </source>
</evidence>
<organism evidence="2 3">
    <name type="scientific">Novosphingobium umbonatum</name>
    <dbReference type="NCBI Taxonomy" id="1908524"/>
    <lineage>
        <taxon>Bacteria</taxon>
        <taxon>Pseudomonadati</taxon>
        <taxon>Pseudomonadota</taxon>
        <taxon>Alphaproteobacteria</taxon>
        <taxon>Sphingomonadales</taxon>
        <taxon>Sphingomonadaceae</taxon>
        <taxon>Novosphingobium</taxon>
    </lineage>
</organism>
<protein>
    <submittedName>
        <fullName evidence="2">Uncharacterized protein</fullName>
    </submittedName>
</protein>
<gene>
    <name evidence="2" type="ORF">EOE18_16935</name>
</gene>
<reference evidence="2 3" key="1">
    <citation type="submission" date="2019-01" db="EMBL/GenBank/DDBJ databases">
        <authorList>
            <person name="Chen W.-M."/>
        </authorList>
    </citation>
    <scope>NUCLEOTIDE SEQUENCE [LARGE SCALE GENOMIC DNA]</scope>
    <source>
        <strain evidence="2 3">FSY-9</strain>
    </source>
</reference>
<keyword evidence="3" id="KW-1185">Reference proteome</keyword>
<dbReference type="AlphaFoldDB" id="A0A3S2Y6E2"/>
<dbReference type="EMBL" id="SACO01000019">
    <property type="protein sequence ID" value="RVU03220.1"/>
    <property type="molecule type" value="Genomic_DNA"/>
</dbReference>
<feature type="signal peptide" evidence="1">
    <location>
        <begin position="1"/>
        <end position="21"/>
    </location>
</feature>